<gene>
    <name evidence="1" type="ORF">CCAX7_51180</name>
</gene>
<dbReference type="Proteomes" id="UP000287394">
    <property type="component" value="Chromosome"/>
</dbReference>
<name>A0A402CPF0_9BACT</name>
<accession>A0A402CPF0</accession>
<evidence type="ECO:0000313" key="1">
    <source>
        <dbReference type="EMBL" id="BDI33067.1"/>
    </source>
</evidence>
<dbReference type="SUPFAM" id="SSF64182">
    <property type="entry name" value="DHH phosphoesterases"/>
    <property type="match status" value="1"/>
</dbReference>
<evidence type="ECO:0000313" key="2">
    <source>
        <dbReference type="Proteomes" id="UP000287394"/>
    </source>
</evidence>
<dbReference type="AlphaFoldDB" id="A0A402CPF0"/>
<dbReference type="EMBL" id="AP025739">
    <property type="protein sequence ID" value="BDI33067.1"/>
    <property type="molecule type" value="Genomic_DNA"/>
</dbReference>
<dbReference type="KEGG" id="ccot:CCAX7_51180"/>
<dbReference type="RefSeq" id="WP_119319263.1">
    <property type="nucleotide sequence ID" value="NZ_AP025739.1"/>
</dbReference>
<dbReference type="Gene3D" id="3.10.310.30">
    <property type="match status" value="1"/>
</dbReference>
<dbReference type="InterPro" id="IPR016877">
    <property type="entry name" value="UCP028235"/>
</dbReference>
<keyword evidence="2" id="KW-1185">Reference proteome</keyword>
<reference evidence="1 2" key="1">
    <citation type="journal article" date="2019" name="Int. J. Syst. Evol. Microbiol.">
        <title>Capsulimonas corticalis gen. nov., sp. nov., an aerobic capsulated bacterium, of a novel bacterial order, Capsulimonadales ord. nov., of the class Armatimonadia of the phylum Armatimonadetes.</title>
        <authorList>
            <person name="Li J."/>
            <person name="Kudo C."/>
            <person name="Tonouchi A."/>
        </authorList>
    </citation>
    <scope>NUCLEOTIDE SEQUENCE [LARGE SCALE GENOMIC DNA]</scope>
    <source>
        <strain evidence="1 2">AX-7</strain>
    </source>
</reference>
<organism evidence="1 2">
    <name type="scientific">Capsulimonas corticalis</name>
    <dbReference type="NCBI Taxonomy" id="2219043"/>
    <lineage>
        <taxon>Bacteria</taxon>
        <taxon>Bacillati</taxon>
        <taxon>Armatimonadota</taxon>
        <taxon>Armatimonadia</taxon>
        <taxon>Capsulimonadales</taxon>
        <taxon>Capsulimonadaceae</taxon>
        <taxon>Capsulimonas</taxon>
    </lineage>
</organism>
<proteinExistence type="predicted"/>
<protein>
    <submittedName>
        <fullName evidence="1">Exopolyphosphatase</fullName>
    </submittedName>
</protein>
<dbReference type="InterPro" id="IPR038763">
    <property type="entry name" value="DHH_sf"/>
</dbReference>
<sequence>MRLVTRSDFDGLICAVLLKQVEQVDSIKFVHPKDLQDGAFEVEAQDILANVPYVPGCCLWFDHHATEIARVVGKQQFVGECRLAPSAARVIYDYYGGASRFPGIEEMMFEVDKADSAQFSRDEILNPKGWALLSFVMDARTGLGRFKDYRISNYQLMYELIDACMTMTIDEILNLSDVQERVVRYFEQDVLFREMLQKHTWTEGDTIVTDLREVDPIFCGNRFLVYAMWPKQNISIWIVNGFRNQNCVFACGHSIVNRSSEANVGAVMRAHGGGGHAPAGTCQVAHEDFDATLKHIVSEFNAGKTAELQKAA</sequence>
<dbReference type="PIRSF" id="PIRSF028235">
    <property type="entry name" value="UCP028235"/>
    <property type="match status" value="1"/>
</dbReference>
<dbReference type="OrthoDB" id="105221at2"/>